<keyword evidence="5" id="KW-0812">Transmembrane</keyword>
<dbReference type="GO" id="GO:0005901">
    <property type="term" value="C:caveola"/>
    <property type="evidence" value="ECO:0007669"/>
    <property type="project" value="UniProtKB-SubCell"/>
</dbReference>
<keyword evidence="8" id="KW-1015">Disulfide bond</keyword>
<evidence type="ECO:0000256" key="3">
    <source>
        <dbReference type="ARBA" id="ARBA00010532"/>
    </source>
</evidence>
<keyword evidence="4" id="KW-1003">Cell membrane</keyword>
<evidence type="ECO:0000256" key="11">
    <source>
        <dbReference type="ARBA" id="ARBA00040821"/>
    </source>
</evidence>
<evidence type="ECO:0000256" key="4">
    <source>
        <dbReference type="ARBA" id="ARBA00022475"/>
    </source>
</evidence>
<evidence type="ECO:0000256" key="2">
    <source>
        <dbReference type="ARBA" id="ARBA00004651"/>
    </source>
</evidence>
<dbReference type="Pfam" id="PF01130">
    <property type="entry name" value="CD36"/>
    <property type="match status" value="1"/>
</dbReference>
<evidence type="ECO:0000256" key="8">
    <source>
        <dbReference type="ARBA" id="ARBA00023157"/>
    </source>
</evidence>
<dbReference type="GO" id="GO:0005737">
    <property type="term" value="C:cytoplasm"/>
    <property type="evidence" value="ECO:0007669"/>
    <property type="project" value="TreeGrafter"/>
</dbReference>
<organism evidence="13">
    <name type="scientific">Timema monikensis</name>
    <dbReference type="NCBI Taxonomy" id="170555"/>
    <lineage>
        <taxon>Eukaryota</taxon>
        <taxon>Metazoa</taxon>
        <taxon>Ecdysozoa</taxon>
        <taxon>Arthropoda</taxon>
        <taxon>Hexapoda</taxon>
        <taxon>Insecta</taxon>
        <taxon>Pterygota</taxon>
        <taxon>Neoptera</taxon>
        <taxon>Polyneoptera</taxon>
        <taxon>Phasmatodea</taxon>
        <taxon>Timematodea</taxon>
        <taxon>Timematoidea</taxon>
        <taxon>Timematidae</taxon>
        <taxon>Timema</taxon>
    </lineage>
</organism>
<evidence type="ECO:0000256" key="6">
    <source>
        <dbReference type="ARBA" id="ARBA00022989"/>
    </source>
</evidence>
<proteinExistence type="inferred from homology"/>
<keyword evidence="9" id="KW-0675">Receptor</keyword>
<evidence type="ECO:0000313" key="13">
    <source>
        <dbReference type="EMBL" id="CAD7431428.1"/>
    </source>
</evidence>
<evidence type="ECO:0000256" key="12">
    <source>
        <dbReference type="ARBA" id="ARBA00042244"/>
    </source>
</evidence>
<evidence type="ECO:0000256" key="5">
    <source>
        <dbReference type="ARBA" id="ARBA00022692"/>
    </source>
</evidence>
<keyword evidence="6" id="KW-1133">Transmembrane helix</keyword>
<comment type="subcellular location">
    <subcellularLocation>
        <location evidence="2">Cell membrane</location>
        <topology evidence="2">Multi-pass membrane protein</topology>
    </subcellularLocation>
    <subcellularLocation>
        <location evidence="1">Membrane</location>
        <location evidence="1">Caveola</location>
        <topology evidence="1">Multi-pass membrane protein</topology>
    </subcellularLocation>
</comment>
<reference evidence="13" key="1">
    <citation type="submission" date="2020-11" db="EMBL/GenBank/DDBJ databases">
        <authorList>
            <person name="Tran Van P."/>
        </authorList>
    </citation>
    <scope>NUCLEOTIDE SEQUENCE</scope>
</reference>
<dbReference type="InterPro" id="IPR002159">
    <property type="entry name" value="CD36_fam"/>
</dbReference>
<sequence length="68" mass="7665">MKGRSGLESRSGALKNVVLKDDSAAYERWQKTPIPLTMKFYLFNVTNPEEVSLGDSPILQEVGPYVYE</sequence>
<gene>
    <name evidence="13" type="ORF">TMSB3V08_LOCUS8160</name>
</gene>
<accession>A0A7R9ECC1</accession>
<name>A0A7R9ECC1_9NEOP</name>
<keyword evidence="10" id="KW-0325">Glycoprotein</keyword>
<dbReference type="AlphaFoldDB" id="A0A7R9ECC1"/>
<evidence type="ECO:0000256" key="1">
    <source>
        <dbReference type="ARBA" id="ARBA00004189"/>
    </source>
</evidence>
<keyword evidence="7" id="KW-0472">Membrane</keyword>
<protein>
    <recommendedName>
        <fullName evidence="11">Scavenger receptor class B member 1</fullName>
    </recommendedName>
    <alternativeName>
        <fullName evidence="12">SR-BI</fullName>
    </alternativeName>
</protein>
<dbReference type="GO" id="GO:0005044">
    <property type="term" value="F:scavenger receptor activity"/>
    <property type="evidence" value="ECO:0007669"/>
    <property type="project" value="TreeGrafter"/>
</dbReference>
<evidence type="ECO:0000256" key="9">
    <source>
        <dbReference type="ARBA" id="ARBA00023170"/>
    </source>
</evidence>
<dbReference type="PANTHER" id="PTHR11923">
    <property type="entry name" value="SCAVENGER RECEPTOR CLASS B TYPE-1 SR-B1"/>
    <property type="match status" value="1"/>
</dbReference>
<dbReference type="EMBL" id="OB794963">
    <property type="protein sequence ID" value="CAD7431428.1"/>
    <property type="molecule type" value="Genomic_DNA"/>
</dbReference>
<comment type="similarity">
    <text evidence="3">Belongs to the CD36 family.</text>
</comment>
<dbReference type="PRINTS" id="PR01609">
    <property type="entry name" value="CD36FAMILY"/>
</dbReference>
<evidence type="ECO:0000256" key="10">
    <source>
        <dbReference type="ARBA" id="ARBA00023180"/>
    </source>
</evidence>
<dbReference type="PANTHER" id="PTHR11923:SF110">
    <property type="entry name" value="SCAVENGER RECEPTOR CLASS B MEMBER 1"/>
    <property type="match status" value="1"/>
</dbReference>
<evidence type="ECO:0000256" key="7">
    <source>
        <dbReference type="ARBA" id="ARBA00023136"/>
    </source>
</evidence>